<dbReference type="KEGG" id="tro:trd_0601"/>
<reference evidence="1 2" key="1">
    <citation type="journal article" date="2009" name="PLoS ONE">
        <title>Complete genome sequence of the aerobic CO-oxidizing thermophile Thermomicrobium roseum.</title>
        <authorList>
            <person name="Wu D."/>
            <person name="Raymond J."/>
            <person name="Wu M."/>
            <person name="Chatterji S."/>
            <person name="Ren Q."/>
            <person name="Graham J.E."/>
            <person name="Bryant D.A."/>
            <person name="Robb F."/>
            <person name="Colman A."/>
            <person name="Tallon L.J."/>
            <person name="Badger J.H."/>
            <person name="Madupu R."/>
            <person name="Ward N.L."/>
            <person name="Eisen J.A."/>
        </authorList>
    </citation>
    <scope>NUCLEOTIDE SEQUENCE [LARGE SCALE GENOMIC DNA]</scope>
    <source>
        <strain evidence="2">ATCC 27502 / DSM 5159 / P-2</strain>
    </source>
</reference>
<dbReference type="RefSeq" id="WP_012642001.1">
    <property type="nucleotide sequence ID" value="NC_011959.1"/>
</dbReference>
<gene>
    <name evidence="1" type="ordered locus">trd_0601</name>
</gene>
<organism evidence="1 2">
    <name type="scientific">Thermomicrobium roseum (strain ATCC 27502 / DSM 5159 / P-2)</name>
    <dbReference type="NCBI Taxonomy" id="309801"/>
    <lineage>
        <taxon>Bacteria</taxon>
        <taxon>Pseudomonadati</taxon>
        <taxon>Thermomicrobiota</taxon>
        <taxon>Thermomicrobia</taxon>
        <taxon>Thermomicrobiales</taxon>
        <taxon>Thermomicrobiaceae</taxon>
        <taxon>Thermomicrobium</taxon>
    </lineage>
</organism>
<sequence>MGTVPTYRDVLMAVLSPGALVVLERLTPLICALYDLDLLLDYPVADQQQGSLRERLSERLERIVALLPSDVSPMANEVFTAVETLVTDVLGRELFLGEEIRRLELLDEAFRNDPLLFQLVRGRAN</sequence>
<dbReference type="EMBL" id="CP001275">
    <property type="protein sequence ID" value="ACM05551.1"/>
    <property type="molecule type" value="Genomic_DNA"/>
</dbReference>
<evidence type="ECO:0000313" key="2">
    <source>
        <dbReference type="Proteomes" id="UP000000447"/>
    </source>
</evidence>
<dbReference type="HOGENOM" id="CLU_1991627_0_0_0"/>
<dbReference type="AlphaFoldDB" id="B9KYQ1"/>
<accession>B9KYQ1</accession>
<keyword evidence="2" id="KW-1185">Reference proteome</keyword>
<protein>
    <submittedName>
        <fullName evidence="1">Uncharacterized protein</fullName>
    </submittedName>
</protein>
<evidence type="ECO:0000313" key="1">
    <source>
        <dbReference type="EMBL" id="ACM05551.1"/>
    </source>
</evidence>
<dbReference type="eggNOG" id="ENOG5030SIG">
    <property type="taxonomic scope" value="Bacteria"/>
</dbReference>
<dbReference type="OrthoDB" id="164633at2"/>
<name>B9KYQ1_THERP</name>
<dbReference type="Proteomes" id="UP000000447">
    <property type="component" value="Chromosome"/>
</dbReference>
<proteinExistence type="predicted"/>